<evidence type="ECO:0000256" key="3">
    <source>
        <dbReference type="ARBA" id="ARBA00023163"/>
    </source>
</evidence>
<dbReference type="InterPro" id="IPR001647">
    <property type="entry name" value="HTH_TetR"/>
</dbReference>
<gene>
    <name evidence="6" type="ORF">AVR91_0212415</name>
</gene>
<dbReference type="InterPro" id="IPR050109">
    <property type="entry name" value="HTH-type_TetR-like_transc_reg"/>
</dbReference>
<dbReference type="Gene3D" id="1.10.357.10">
    <property type="entry name" value="Tetracycline Repressor, domain 2"/>
    <property type="match status" value="1"/>
</dbReference>
<evidence type="ECO:0000259" key="5">
    <source>
        <dbReference type="PROSITE" id="PS50977"/>
    </source>
</evidence>
<accession>A0A1W2LX53</accession>
<dbReference type="InterPro" id="IPR023772">
    <property type="entry name" value="DNA-bd_HTH_TetR-type_CS"/>
</dbReference>
<dbReference type="PANTHER" id="PTHR30055:SF238">
    <property type="entry name" value="MYCOFACTOCIN BIOSYNTHESIS TRANSCRIPTIONAL REGULATOR MFTR-RELATED"/>
    <property type="match status" value="1"/>
</dbReference>
<dbReference type="Pfam" id="PF17754">
    <property type="entry name" value="TetR_C_14"/>
    <property type="match status" value="1"/>
</dbReference>
<organism evidence="6 7">
    <name type="scientific">Amycolatopsis keratiniphila subsp. keratiniphila</name>
    <dbReference type="NCBI Taxonomy" id="227715"/>
    <lineage>
        <taxon>Bacteria</taxon>
        <taxon>Bacillati</taxon>
        <taxon>Actinomycetota</taxon>
        <taxon>Actinomycetes</taxon>
        <taxon>Pseudonocardiales</taxon>
        <taxon>Pseudonocardiaceae</taxon>
        <taxon>Amycolatopsis</taxon>
        <taxon>Amycolatopsis japonica group</taxon>
    </lineage>
</organism>
<sequence length="205" mass="22992">MTQSRLRCMPEGLRERTRRAVRAELAEVAIDLFARQGFEETTVDEIARAAGLTKRSFFRYFPTKEDAVFDSIDVTGENVVAAIGARPAEEDPWTSLQHVLRHWQEEIHASERTLATHRLIETTPALGGRLHQRRTEWRRRVSDALRDRPGAGLDAFTADLLTNAATAVLDAVSAEWLRSGGTADRVTLLDRGFSLARVRLVELGD</sequence>
<dbReference type="PANTHER" id="PTHR30055">
    <property type="entry name" value="HTH-TYPE TRANSCRIPTIONAL REGULATOR RUTR"/>
    <property type="match status" value="1"/>
</dbReference>
<reference evidence="6 7" key="1">
    <citation type="submission" date="2016-12" db="EMBL/GenBank/DDBJ databases">
        <title>Amycolatopsis keratiniphila subsp. keratiniphila genome sequencing and assembly.</title>
        <authorList>
            <person name="Mayilraj S."/>
            <person name="Kaur N."/>
        </authorList>
    </citation>
    <scope>NUCLEOTIDE SEQUENCE [LARGE SCALE GENOMIC DNA]</scope>
    <source>
        <strain evidence="6 7">DSM 44409</strain>
    </source>
</reference>
<dbReference type="Gene3D" id="1.10.10.60">
    <property type="entry name" value="Homeodomain-like"/>
    <property type="match status" value="1"/>
</dbReference>
<dbReference type="Proteomes" id="UP000076660">
    <property type="component" value="Unassembled WGS sequence"/>
</dbReference>
<proteinExistence type="predicted"/>
<dbReference type="GO" id="GO:0000976">
    <property type="term" value="F:transcription cis-regulatory region binding"/>
    <property type="evidence" value="ECO:0007669"/>
    <property type="project" value="TreeGrafter"/>
</dbReference>
<evidence type="ECO:0000313" key="6">
    <source>
        <dbReference type="EMBL" id="ONF71476.1"/>
    </source>
</evidence>
<name>A0A1W2LX53_9PSEU</name>
<dbReference type="PROSITE" id="PS01081">
    <property type="entry name" value="HTH_TETR_1"/>
    <property type="match status" value="1"/>
</dbReference>
<feature type="DNA-binding region" description="H-T-H motif" evidence="4">
    <location>
        <begin position="42"/>
        <end position="61"/>
    </location>
</feature>
<dbReference type="InterPro" id="IPR041347">
    <property type="entry name" value="MftR_C"/>
</dbReference>
<dbReference type="EMBL" id="LQMT02000012">
    <property type="protein sequence ID" value="ONF71476.1"/>
    <property type="molecule type" value="Genomic_DNA"/>
</dbReference>
<keyword evidence="1" id="KW-0805">Transcription regulation</keyword>
<keyword evidence="3" id="KW-0804">Transcription</keyword>
<dbReference type="AlphaFoldDB" id="A0A1W2LX53"/>
<evidence type="ECO:0000256" key="4">
    <source>
        <dbReference type="PROSITE-ProRule" id="PRU00335"/>
    </source>
</evidence>
<evidence type="ECO:0000313" key="7">
    <source>
        <dbReference type="Proteomes" id="UP000076660"/>
    </source>
</evidence>
<dbReference type="SUPFAM" id="SSF46689">
    <property type="entry name" value="Homeodomain-like"/>
    <property type="match status" value="1"/>
</dbReference>
<dbReference type="PRINTS" id="PR00455">
    <property type="entry name" value="HTHTETR"/>
</dbReference>
<protein>
    <submittedName>
        <fullName evidence="6">TetR family transcriptional regulator</fullName>
    </submittedName>
</protein>
<dbReference type="InterPro" id="IPR009057">
    <property type="entry name" value="Homeodomain-like_sf"/>
</dbReference>
<evidence type="ECO:0000256" key="1">
    <source>
        <dbReference type="ARBA" id="ARBA00023015"/>
    </source>
</evidence>
<dbReference type="PROSITE" id="PS50977">
    <property type="entry name" value="HTH_TETR_2"/>
    <property type="match status" value="1"/>
</dbReference>
<comment type="caution">
    <text evidence="6">The sequence shown here is derived from an EMBL/GenBank/DDBJ whole genome shotgun (WGS) entry which is preliminary data.</text>
</comment>
<keyword evidence="2 4" id="KW-0238">DNA-binding</keyword>
<dbReference type="Pfam" id="PF00440">
    <property type="entry name" value="TetR_N"/>
    <property type="match status" value="1"/>
</dbReference>
<evidence type="ECO:0000256" key="2">
    <source>
        <dbReference type="ARBA" id="ARBA00023125"/>
    </source>
</evidence>
<dbReference type="GO" id="GO:0003700">
    <property type="term" value="F:DNA-binding transcription factor activity"/>
    <property type="evidence" value="ECO:0007669"/>
    <property type="project" value="TreeGrafter"/>
</dbReference>
<feature type="domain" description="HTH tetR-type" evidence="5">
    <location>
        <begin position="19"/>
        <end position="79"/>
    </location>
</feature>